<dbReference type="AlphaFoldDB" id="D5EID0"/>
<evidence type="ECO:0000313" key="2">
    <source>
        <dbReference type="Proteomes" id="UP000000925"/>
    </source>
</evidence>
<name>D5EID0_CORAD</name>
<dbReference type="HOGENOM" id="CLU_1068221_0_0_0"/>
<sequence>MQSIEIDTRQICGKVVKIFEDHAVALKAWAELLKNNNDPMMLLTLDRHTDTHVAFRLYGARQAGAPLYKGWEQYAEEKLAECNVSKPNELDAPIQLLNNDEHISAAIKLGLFDAALVLAYDGHSIRTRSIEHRELFLDSMSSAVHSEDELPLRPHRYEIPSDRIFYLPNYQPEIPYNGEGYEEYGDMQARLHADVAIEASHLSECLSYGDEMIVALGHGEGILKSNFILDIDLDYFRTCQALNPSDASKFYELVRSAYAITIATEPSFVESCRFDDSVAADSSLEILLDHIQKALS</sequence>
<reference evidence="1 2" key="1">
    <citation type="journal article" date="2010" name="Stand. Genomic Sci.">
        <title>Complete genome sequence of Coraliomargarita akajimensis type strain (04OKA010-24).</title>
        <authorList>
            <person name="Mavromatis K."/>
            <person name="Abt B."/>
            <person name="Brambilla E."/>
            <person name="Lapidus A."/>
            <person name="Copeland A."/>
            <person name="Deshpande S."/>
            <person name="Nolan M."/>
            <person name="Lucas S."/>
            <person name="Tice H."/>
            <person name="Cheng J.F."/>
            <person name="Han C."/>
            <person name="Detter J.C."/>
            <person name="Woyke T."/>
            <person name="Goodwin L."/>
            <person name="Pitluck S."/>
            <person name="Held B."/>
            <person name="Brettin T."/>
            <person name="Tapia R."/>
            <person name="Ivanova N."/>
            <person name="Mikhailova N."/>
            <person name="Pati A."/>
            <person name="Liolios K."/>
            <person name="Chen A."/>
            <person name="Palaniappan K."/>
            <person name="Land M."/>
            <person name="Hauser L."/>
            <person name="Chang Y.J."/>
            <person name="Jeffries C.D."/>
            <person name="Rohde M."/>
            <person name="Goker M."/>
            <person name="Bristow J."/>
            <person name="Eisen J.A."/>
            <person name="Markowitz V."/>
            <person name="Hugenholtz P."/>
            <person name="Klenk H.P."/>
            <person name="Kyrpides N.C."/>
        </authorList>
    </citation>
    <scope>NUCLEOTIDE SEQUENCE [LARGE SCALE GENOMIC DNA]</scope>
    <source>
        <strain evidence="2">DSM 45221 / IAM 15411 / JCM 23193 / KCTC 12865</strain>
    </source>
</reference>
<dbReference type="EMBL" id="CP001998">
    <property type="protein sequence ID" value="ADE54196.1"/>
    <property type="molecule type" value="Genomic_DNA"/>
</dbReference>
<dbReference type="KEGG" id="caa:Caka_1176"/>
<organism evidence="1 2">
    <name type="scientific">Coraliomargarita akajimensis (strain DSM 45221 / IAM 15411 / JCM 23193 / KCTC 12865 / 04OKA010-24)</name>
    <dbReference type="NCBI Taxonomy" id="583355"/>
    <lineage>
        <taxon>Bacteria</taxon>
        <taxon>Pseudomonadati</taxon>
        <taxon>Verrucomicrobiota</taxon>
        <taxon>Opitutia</taxon>
        <taxon>Puniceicoccales</taxon>
        <taxon>Coraliomargaritaceae</taxon>
        <taxon>Coraliomargarita</taxon>
    </lineage>
</organism>
<protein>
    <submittedName>
        <fullName evidence="1">Uncharacterized protein</fullName>
    </submittedName>
</protein>
<keyword evidence="2" id="KW-1185">Reference proteome</keyword>
<evidence type="ECO:0000313" key="1">
    <source>
        <dbReference type="EMBL" id="ADE54196.1"/>
    </source>
</evidence>
<dbReference type="STRING" id="583355.Caka_1176"/>
<dbReference type="RefSeq" id="WP_013042918.1">
    <property type="nucleotide sequence ID" value="NC_014008.1"/>
</dbReference>
<accession>D5EID0</accession>
<gene>
    <name evidence="1" type="ordered locus">Caka_1176</name>
</gene>
<proteinExistence type="predicted"/>
<dbReference type="Proteomes" id="UP000000925">
    <property type="component" value="Chromosome"/>
</dbReference>
<dbReference type="OrthoDB" id="1430913at2"/>